<evidence type="ECO:0000313" key="1">
    <source>
        <dbReference type="EMBL" id="KAI3782360.1"/>
    </source>
</evidence>
<dbReference type="EMBL" id="CM042010">
    <property type="protein sequence ID" value="KAI3782360.1"/>
    <property type="molecule type" value="Genomic_DNA"/>
</dbReference>
<keyword evidence="2" id="KW-1185">Reference proteome</keyword>
<reference evidence="1 2" key="2">
    <citation type="journal article" date="2022" name="Mol. Ecol. Resour.">
        <title>The genomes of chicory, endive, great burdock and yacon provide insights into Asteraceae paleo-polyploidization history and plant inulin production.</title>
        <authorList>
            <person name="Fan W."/>
            <person name="Wang S."/>
            <person name="Wang H."/>
            <person name="Wang A."/>
            <person name="Jiang F."/>
            <person name="Liu H."/>
            <person name="Zhao H."/>
            <person name="Xu D."/>
            <person name="Zhang Y."/>
        </authorList>
    </citation>
    <scope>NUCLEOTIDE SEQUENCE [LARGE SCALE GENOMIC DNA]</scope>
    <source>
        <strain evidence="2">cv. Punajuju</strain>
        <tissue evidence="1">Leaves</tissue>
    </source>
</reference>
<sequence length="156" mass="18315">MVKKCERISVNHSYEKTNLELDPDLRTYDGGSRLVSVDHLTHYCCSGHWPPHIFGNEEKTAIFCWADEESEIKQELEIKEGHLYRSQPWGKFPMHVVFADFHRQSKRLLSSADRRRRQRTTSVVQLRSRLSSPIFRKLVGDLGYLLFREDCGKAYD</sequence>
<comment type="caution">
    <text evidence="1">The sequence shown here is derived from an EMBL/GenBank/DDBJ whole genome shotgun (WGS) entry which is preliminary data.</text>
</comment>
<organism evidence="1 2">
    <name type="scientific">Cichorium intybus</name>
    <name type="common">Chicory</name>
    <dbReference type="NCBI Taxonomy" id="13427"/>
    <lineage>
        <taxon>Eukaryota</taxon>
        <taxon>Viridiplantae</taxon>
        <taxon>Streptophyta</taxon>
        <taxon>Embryophyta</taxon>
        <taxon>Tracheophyta</taxon>
        <taxon>Spermatophyta</taxon>
        <taxon>Magnoliopsida</taxon>
        <taxon>eudicotyledons</taxon>
        <taxon>Gunneridae</taxon>
        <taxon>Pentapetalae</taxon>
        <taxon>asterids</taxon>
        <taxon>campanulids</taxon>
        <taxon>Asterales</taxon>
        <taxon>Asteraceae</taxon>
        <taxon>Cichorioideae</taxon>
        <taxon>Cichorieae</taxon>
        <taxon>Cichoriinae</taxon>
        <taxon>Cichorium</taxon>
    </lineage>
</organism>
<accession>A0ACB9GH74</accession>
<proteinExistence type="predicted"/>
<reference evidence="2" key="1">
    <citation type="journal article" date="2022" name="Mol. Ecol. Resour.">
        <title>The genomes of chicory, endive, great burdock and yacon provide insights into Asteraceae palaeo-polyploidization history and plant inulin production.</title>
        <authorList>
            <person name="Fan W."/>
            <person name="Wang S."/>
            <person name="Wang H."/>
            <person name="Wang A."/>
            <person name="Jiang F."/>
            <person name="Liu H."/>
            <person name="Zhao H."/>
            <person name="Xu D."/>
            <person name="Zhang Y."/>
        </authorList>
    </citation>
    <scope>NUCLEOTIDE SEQUENCE [LARGE SCALE GENOMIC DNA]</scope>
    <source>
        <strain evidence="2">cv. Punajuju</strain>
    </source>
</reference>
<protein>
    <submittedName>
        <fullName evidence="1">Uncharacterized protein</fullName>
    </submittedName>
</protein>
<name>A0ACB9GH74_CICIN</name>
<gene>
    <name evidence="1" type="ORF">L2E82_12405</name>
</gene>
<dbReference type="Proteomes" id="UP001055811">
    <property type="component" value="Linkage Group LG02"/>
</dbReference>
<evidence type="ECO:0000313" key="2">
    <source>
        <dbReference type="Proteomes" id="UP001055811"/>
    </source>
</evidence>